<sequence length="79" mass="8410">MKVKCVQYSTNLVISAETTRWRGVAHFPDCGCSHEAVARLEGLCRLSIASSAVLVSRRPEAGAGIEVLVAGAHGRGESW</sequence>
<feature type="non-terminal residue" evidence="1">
    <location>
        <position position="1"/>
    </location>
</feature>
<protein>
    <submittedName>
        <fullName evidence="1">Uncharacterized protein</fullName>
    </submittedName>
</protein>
<evidence type="ECO:0000313" key="1">
    <source>
        <dbReference type="EMBL" id="KAF9409569.1"/>
    </source>
</evidence>
<comment type="caution">
    <text evidence="1">The sequence shown here is derived from an EMBL/GenBank/DDBJ whole genome shotgun (WGS) entry which is preliminary data.</text>
</comment>
<dbReference type="AlphaFoldDB" id="A0A835KZ63"/>
<name>A0A835KZ63_SPOEX</name>
<dbReference type="Proteomes" id="UP000648187">
    <property type="component" value="Unassembled WGS sequence"/>
</dbReference>
<dbReference type="EMBL" id="JACKWZ010000309">
    <property type="protein sequence ID" value="KAF9409569.1"/>
    <property type="molecule type" value="Genomic_DNA"/>
</dbReference>
<gene>
    <name evidence="1" type="ORF">HW555_011101</name>
</gene>
<organism evidence="1 2">
    <name type="scientific">Spodoptera exigua</name>
    <name type="common">Beet armyworm</name>
    <name type="synonym">Noctua fulgens</name>
    <dbReference type="NCBI Taxonomy" id="7107"/>
    <lineage>
        <taxon>Eukaryota</taxon>
        <taxon>Metazoa</taxon>
        <taxon>Ecdysozoa</taxon>
        <taxon>Arthropoda</taxon>
        <taxon>Hexapoda</taxon>
        <taxon>Insecta</taxon>
        <taxon>Pterygota</taxon>
        <taxon>Neoptera</taxon>
        <taxon>Endopterygota</taxon>
        <taxon>Lepidoptera</taxon>
        <taxon>Glossata</taxon>
        <taxon>Ditrysia</taxon>
        <taxon>Noctuoidea</taxon>
        <taxon>Noctuidae</taxon>
        <taxon>Amphipyrinae</taxon>
        <taxon>Spodoptera</taxon>
    </lineage>
</organism>
<reference evidence="1" key="1">
    <citation type="submission" date="2020-08" db="EMBL/GenBank/DDBJ databases">
        <title>Spodoptera exigua strain:BAW_Kor-Di-RS1 Genome sequencing and assembly.</title>
        <authorList>
            <person name="Kim J."/>
            <person name="Nam H.Y."/>
            <person name="Kwon M."/>
            <person name="Choi J.H."/>
            <person name="Cho S.R."/>
            <person name="Kim G.-H."/>
        </authorList>
    </citation>
    <scope>NUCLEOTIDE SEQUENCE</scope>
    <source>
        <strain evidence="1">BAW_Kor-Di-RS1</strain>
        <tissue evidence="1">Whole-body</tissue>
    </source>
</reference>
<evidence type="ECO:0000313" key="2">
    <source>
        <dbReference type="Proteomes" id="UP000648187"/>
    </source>
</evidence>
<proteinExistence type="predicted"/>
<accession>A0A835KZ63</accession>
<keyword evidence="2" id="KW-1185">Reference proteome</keyword>